<evidence type="ECO:0000256" key="1">
    <source>
        <dbReference type="ARBA" id="ARBA00009065"/>
    </source>
</evidence>
<organism evidence="7 8">
    <name type="scientific">Lithospermum erythrorhizon</name>
    <name type="common">Purple gromwell</name>
    <name type="synonym">Lithospermum officinale var. erythrorhizon</name>
    <dbReference type="NCBI Taxonomy" id="34254"/>
    <lineage>
        <taxon>Eukaryota</taxon>
        <taxon>Viridiplantae</taxon>
        <taxon>Streptophyta</taxon>
        <taxon>Embryophyta</taxon>
        <taxon>Tracheophyta</taxon>
        <taxon>Spermatophyta</taxon>
        <taxon>Magnoliopsida</taxon>
        <taxon>eudicotyledons</taxon>
        <taxon>Gunneridae</taxon>
        <taxon>Pentapetalae</taxon>
        <taxon>asterids</taxon>
        <taxon>lamiids</taxon>
        <taxon>Boraginales</taxon>
        <taxon>Boraginaceae</taxon>
        <taxon>Boraginoideae</taxon>
        <taxon>Lithospermeae</taxon>
        <taxon>Lithospermum</taxon>
    </lineage>
</organism>
<keyword evidence="4" id="KW-0131">Cell cycle</keyword>
<evidence type="ECO:0000313" key="7">
    <source>
        <dbReference type="EMBL" id="GAA0153300.1"/>
    </source>
</evidence>
<dbReference type="GO" id="GO:0016301">
    <property type="term" value="F:kinase activity"/>
    <property type="evidence" value="ECO:0007669"/>
    <property type="project" value="UniProtKB-KW"/>
</dbReference>
<evidence type="ECO:0000259" key="6">
    <source>
        <dbReference type="SMART" id="SM00385"/>
    </source>
</evidence>
<reference evidence="7 8" key="1">
    <citation type="submission" date="2024-01" db="EMBL/GenBank/DDBJ databases">
        <title>The complete chloroplast genome sequence of Lithospermum erythrorhizon: insights into the phylogenetic relationship among Boraginaceae species and the maternal lineages of purple gromwells.</title>
        <authorList>
            <person name="Okada T."/>
            <person name="Watanabe K."/>
        </authorList>
    </citation>
    <scope>NUCLEOTIDE SEQUENCE [LARGE SCALE GENOMIC DNA]</scope>
</reference>
<dbReference type="AlphaFoldDB" id="A0AAV3PPZ6"/>
<dbReference type="Gene3D" id="1.10.472.10">
    <property type="entry name" value="Cyclin-like"/>
    <property type="match status" value="2"/>
</dbReference>
<keyword evidence="7" id="KW-0808">Transferase</keyword>
<comment type="similarity">
    <text evidence="1">Belongs to the cyclin family. Cyclin D subfamily.</text>
</comment>
<evidence type="ECO:0000313" key="8">
    <source>
        <dbReference type="Proteomes" id="UP001454036"/>
    </source>
</evidence>
<evidence type="ECO:0000256" key="4">
    <source>
        <dbReference type="ARBA" id="ARBA00023306"/>
    </source>
</evidence>
<proteinExistence type="inferred from homology"/>
<dbReference type="FunFam" id="1.10.472.10:FF:000034">
    <property type="entry name" value="D2/4-type cyclin"/>
    <property type="match status" value="1"/>
</dbReference>
<dbReference type="InterPro" id="IPR039361">
    <property type="entry name" value="Cyclin"/>
</dbReference>
<sequence>MVPSMDCVLSSLLCTEDASVVYDDSDSFECWNSNVNDEIVFEALSEECLDVMIDKEFEFLPEHDYLKRLKDGDLNVESRLKAISWIAKVHEHYNFRPLCTYLSVSYMDRFLSAYEIPKGKEWMIQLLAVACLSLAAKMEETVVPARLDLQVGERTFIFEAEIKKKMELLVLTTLKWRMHSVTPFSFIDNFVVKLNGDKRISRSLIDKSHKLVLRTLKVIDFLEFKPSEIAAAVTIFVIGEIQEMVENKGFAALFHHVRKDKVMQCVGLIEDMKTIDVLVSNGNCLAFQEDEDGKLGNGEWLSCIYEDSLVGSCANSTSEDGPIAKRRKMLNTPWEVEQY</sequence>
<dbReference type="Proteomes" id="UP001454036">
    <property type="component" value="Unassembled WGS sequence"/>
</dbReference>
<dbReference type="CDD" id="cd20543">
    <property type="entry name" value="CYCLIN_AtCycD-like_rpt1"/>
    <property type="match status" value="1"/>
</dbReference>
<dbReference type="EMBL" id="BAABME010002151">
    <property type="protein sequence ID" value="GAA0153300.1"/>
    <property type="molecule type" value="Genomic_DNA"/>
</dbReference>
<dbReference type="FunFam" id="1.10.472.10:FF:000040">
    <property type="entry name" value="D6-type cyclin"/>
    <property type="match status" value="1"/>
</dbReference>
<dbReference type="InterPro" id="IPR036915">
    <property type="entry name" value="Cyclin-like_sf"/>
</dbReference>
<keyword evidence="8" id="KW-1185">Reference proteome</keyword>
<dbReference type="CDD" id="cd20544">
    <property type="entry name" value="CYCLIN_AtCycD-like_rpt2"/>
    <property type="match status" value="1"/>
</dbReference>
<evidence type="ECO:0000256" key="5">
    <source>
        <dbReference type="RuleBase" id="RU000383"/>
    </source>
</evidence>
<gene>
    <name evidence="7" type="ORF">LIER_11571</name>
</gene>
<comment type="caution">
    <text evidence="7">The sequence shown here is derived from an EMBL/GenBank/DDBJ whole genome shotgun (WGS) entry which is preliminary data.</text>
</comment>
<feature type="domain" description="Cyclin-like" evidence="6">
    <location>
        <begin position="84"/>
        <end position="172"/>
    </location>
</feature>
<dbReference type="Pfam" id="PF00134">
    <property type="entry name" value="Cyclin_N"/>
    <property type="match status" value="1"/>
</dbReference>
<dbReference type="InterPro" id="IPR006671">
    <property type="entry name" value="Cyclin_N"/>
</dbReference>
<keyword evidence="2" id="KW-0132">Cell division</keyword>
<dbReference type="PANTHER" id="PTHR10177">
    <property type="entry name" value="CYCLINS"/>
    <property type="match status" value="1"/>
</dbReference>
<dbReference type="Pfam" id="PF02984">
    <property type="entry name" value="Cyclin_C"/>
    <property type="match status" value="1"/>
</dbReference>
<dbReference type="InterPro" id="IPR004367">
    <property type="entry name" value="Cyclin_C-dom"/>
</dbReference>
<keyword evidence="3 5" id="KW-0195">Cyclin</keyword>
<dbReference type="InterPro" id="IPR013763">
    <property type="entry name" value="Cyclin-like_dom"/>
</dbReference>
<protein>
    <submittedName>
        <fullName evidence="7">Kinase activator</fullName>
    </submittedName>
</protein>
<dbReference type="SMART" id="SM00385">
    <property type="entry name" value="CYCLIN"/>
    <property type="match status" value="1"/>
</dbReference>
<dbReference type="SUPFAM" id="SSF47954">
    <property type="entry name" value="Cyclin-like"/>
    <property type="match status" value="1"/>
</dbReference>
<evidence type="ECO:0000256" key="3">
    <source>
        <dbReference type="ARBA" id="ARBA00023127"/>
    </source>
</evidence>
<evidence type="ECO:0000256" key="2">
    <source>
        <dbReference type="ARBA" id="ARBA00022618"/>
    </source>
</evidence>
<accession>A0AAV3PPZ6</accession>
<dbReference type="GO" id="GO:0051301">
    <property type="term" value="P:cell division"/>
    <property type="evidence" value="ECO:0007669"/>
    <property type="project" value="UniProtKB-KW"/>
</dbReference>
<keyword evidence="7" id="KW-0418">Kinase</keyword>
<name>A0AAV3PPZ6_LITER</name>